<dbReference type="GO" id="GO:0008168">
    <property type="term" value="F:methyltransferase activity"/>
    <property type="evidence" value="ECO:0007669"/>
    <property type="project" value="UniProtKB-KW"/>
</dbReference>
<dbReference type="CDD" id="cd02440">
    <property type="entry name" value="AdoMet_MTases"/>
    <property type="match status" value="1"/>
</dbReference>
<evidence type="ECO:0000256" key="5">
    <source>
        <dbReference type="ARBA" id="ARBA00022723"/>
    </source>
</evidence>
<dbReference type="GO" id="GO:0016787">
    <property type="term" value="F:hydrolase activity"/>
    <property type="evidence" value="ECO:0007669"/>
    <property type="project" value="UniProtKB-KW"/>
</dbReference>
<evidence type="ECO:0000256" key="1">
    <source>
        <dbReference type="ARBA" id="ARBA00001936"/>
    </source>
</evidence>
<dbReference type="InterPro" id="IPR018998">
    <property type="entry name" value="EndoU_C"/>
</dbReference>
<accession>A0A5A7TD16</accession>
<dbReference type="EMBL" id="SSTD01010328">
    <property type="protein sequence ID" value="TYK12076.1"/>
    <property type="molecule type" value="Genomic_DNA"/>
</dbReference>
<dbReference type="InterPro" id="IPR037227">
    <property type="entry name" value="EndoU-like"/>
</dbReference>
<dbReference type="GO" id="GO:0032259">
    <property type="term" value="P:methylation"/>
    <property type="evidence" value="ECO:0007669"/>
    <property type="project" value="UniProtKB-KW"/>
</dbReference>
<dbReference type="InterPro" id="IPR039787">
    <property type="entry name" value="ENDOU"/>
</dbReference>
<dbReference type="EMBL" id="SSTE01016721">
    <property type="protein sequence ID" value="KAA0041033.1"/>
    <property type="molecule type" value="Genomic_DNA"/>
</dbReference>
<dbReference type="PROSITE" id="PS51959">
    <property type="entry name" value="ENDOU"/>
    <property type="match status" value="1"/>
</dbReference>
<feature type="compositionally biased region" description="Basic and acidic residues" evidence="11">
    <location>
        <begin position="48"/>
        <end position="116"/>
    </location>
</feature>
<evidence type="ECO:0000313" key="13">
    <source>
        <dbReference type="EMBL" id="KAA0041033.1"/>
    </source>
</evidence>
<proteinExistence type="inferred from homology"/>
<comment type="caution">
    <text evidence="13">The sequence shown here is derived from an EMBL/GenBank/DDBJ whole genome shotgun (WGS) entry which is preliminary data.</text>
</comment>
<comment type="cofactor">
    <cofactor evidence="1">
        <name>Mn(2+)</name>
        <dbReference type="ChEBI" id="CHEBI:29035"/>
    </cofactor>
</comment>
<gene>
    <name evidence="14" type="ORF">E5676_scaffold1017G00920</name>
    <name evidence="13" type="ORF">E6C27_scaffold477G00020</name>
</gene>
<evidence type="ECO:0000256" key="10">
    <source>
        <dbReference type="ARBA" id="ARBA00023239"/>
    </source>
</evidence>
<dbReference type="InterPro" id="IPR029063">
    <property type="entry name" value="SAM-dependent_MTases_sf"/>
</dbReference>
<dbReference type="GO" id="GO:0003723">
    <property type="term" value="F:RNA binding"/>
    <property type="evidence" value="ECO:0007669"/>
    <property type="project" value="UniProtKB-KW"/>
</dbReference>
<keyword evidence="5" id="KW-0479">Metal-binding</keyword>
<evidence type="ECO:0000256" key="11">
    <source>
        <dbReference type="SAM" id="MobiDB-lite"/>
    </source>
</evidence>
<dbReference type="GO" id="GO:0046872">
    <property type="term" value="F:metal ion binding"/>
    <property type="evidence" value="ECO:0007669"/>
    <property type="project" value="UniProtKB-KW"/>
</dbReference>
<evidence type="ECO:0000256" key="7">
    <source>
        <dbReference type="ARBA" id="ARBA00022801"/>
    </source>
</evidence>
<keyword evidence="6" id="KW-0255">Endonuclease</keyword>
<evidence type="ECO:0000256" key="9">
    <source>
        <dbReference type="ARBA" id="ARBA00023211"/>
    </source>
</evidence>
<dbReference type="Pfam" id="PF09412">
    <property type="entry name" value="XendoU"/>
    <property type="match status" value="1"/>
</dbReference>
<dbReference type="GO" id="GO:0016829">
    <property type="term" value="F:lyase activity"/>
    <property type="evidence" value="ECO:0007669"/>
    <property type="project" value="UniProtKB-KW"/>
</dbReference>
<keyword evidence="4" id="KW-0540">Nuclease</keyword>
<keyword evidence="13" id="KW-0489">Methyltransferase</keyword>
<dbReference type="PANTHER" id="PTHR12439">
    <property type="entry name" value="PLACENTAL PROTEIN 11-RELATED"/>
    <property type="match status" value="1"/>
</dbReference>
<evidence type="ECO:0000259" key="12">
    <source>
        <dbReference type="PROSITE" id="PS51959"/>
    </source>
</evidence>
<evidence type="ECO:0000256" key="8">
    <source>
        <dbReference type="ARBA" id="ARBA00022884"/>
    </source>
</evidence>
<feature type="domain" description="EndoU" evidence="12">
    <location>
        <begin position="159"/>
        <end position="432"/>
    </location>
</feature>
<keyword evidence="7" id="KW-0378">Hydrolase</keyword>
<dbReference type="PANTHER" id="PTHR12439:SF11">
    <property type="entry name" value="URIDYLATE-SPECIFIC ENDORIBONUCLEASE"/>
    <property type="match status" value="1"/>
</dbReference>
<keyword evidence="8" id="KW-0694">RNA-binding</keyword>
<evidence type="ECO:0000256" key="6">
    <source>
        <dbReference type="ARBA" id="ARBA00022759"/>
    </source>
</evidence>
<protein>
    <submittedName>
        <fullName evidence="13">Methyltransferase-like protein 13</fullName>
    </submittedName>
</protein>
<evidence type="ECO:0000313" key="16">
    <source>
        <dbReference type="Proteomes" id="UP000321947"/>
    </source>
</evidence>
<dbReference type="SUPFAM" id="SSF142877">
    <property type="entry name" value="EndoU-like"/>
    <property type="match status" value="1"/>
</dbReference>
<evidence type="ECO:0000313" key="14">
    <source>
        <dbReference type="EMBL" id="TYK12076.1"/>
    </source>
</evidence>
<comment type="similarity">
    <text evidence="2">Belongs to the ENDOU family.</text>
</comment>
<dbReference type="GO" id="GO:0004521">
    <property type="term" value="F:RNA endonuclease activity"/>
    <property type="evidence" value="ECO:0007669"/>
    <property type="project" value="InterPro"/>
</dbReference>
<name>A0A5A7TD16_CUCMM</name>
<organism evidence="13 15">
    <name type="scientific">Cucumis melo var. makuwa</name>
    <name type="common">Oriental melon</name>
    <dbReference type="NCBI Taxonomy" id="1194695"/>
    <lineage>
        <taxon>Eukaryota</taxon>
        <taxon>Viridiplantae</taxon>
        <taxon>Streptophyta</taxon>
        <taxon>Embryophyta</taxon>
        <taxon>Tracheophyta</taxon>
        <taxon>Spermatophyta</taxon>
        <taxon>Magnoliopsida</taxon>
        <taxon>eudicotyledons</taxon>
        <taxon>Gunneridae</taxon>
        <taxon>Pentapetalae</taxon>
        <taxon>rosids</taxon>
        <taxon>fabids</taxon>
        <taxon>Cucurbitales</taxon>
        <taxon>Cucurbitaceae</taxon>
        <taxon>Benincaseae</taxon>
        <taxon>Cucumis</taxon>
    </lineage>
</organism>
<keyword evidence="14" id="KW-0808">Transferase</keyword>
<keyword evidence="10" id="KW-0456">Lyase</keyword>
<sequence>MEGLIKGLIDVAIGNDGDNNDQQSASQSREERSRSTWAQVVTGEEDGGDRRDGCDRNRWNNEEEGRSRREEWEVEDSRISGQRKQSEYGSEHGYNRNQWAKEEGSEEKNDGWETVHKKPTRRQHKIQTDNWGGYKRPASEQNYSNEVEVGAELEPSEDELADLSYACKKLWQLDLNRLVPGKDYEIDCGEGKRVSGREDMAQGSLFSWVSEDVFGKPTFSRFCSLLDNYNPNQGCKEVVTPEERQEQAAFIEEISRTAPIKYLHRYLSSKGVASNDYQDFKRMLTSLWFDLCGRCGTSGSSSAFEHVFVGEIKQQGEQEVSGFHNWLQFYLEEAKGSVDYQGYIFPRRRGQCPDSETQLLTIQFEWNGILKSVSSTLVGVSPEFEVALYTLCFFLGGEDNHVELGPYAVNIKCYRLGNNIGVISAAAPPHAGAGVEIASPLTLTAARKKRIEPMALDVHMFEALNPSRFISFSFPNPCNSRSSLRIAVLDSPIQPTHSPSVAAMFVPPGLETDWIFSTESGHYHLLFDSPGISRLILVGDQEPVAGLDSLPIYNRQDSASTWSRLVVSLQPLLLALFPKSCFKNGIPEVPILSFVDNVIRRLVLERCIGSSVGEFLVENVEIERKSFETREFRRRLRFKRMPNLIQTEIRLIPEANLNLDDVEIQNMQFKPDTRVLVHPYLPPMAASLSLIASSIDKQIQTGHRPKALCVGVGGGALLSFLATHLDFEVMGVEMDMEVLRVAQQYFGLVENEFLHISIGDATEFLQNASKSVKKQKCESFGVHMSSLYDVIMFDLDSSDARNGISSPPLEFVGRDVLLSARSVLSEHGILIVNVIPLDKFFFDALINEFRSIFDDLFQIDVDNGENFVVIASVCSIKSFPNVTKKEMNSFSSRLRSFLSGAYMDSIKRI</sequence>
<dbReference type="Gene3D" id="3.40.50.150">
    <property type="entry name" value="Vaccinia Virus protein VP39"/>
    <property type="match status" value="1"/>
</dbReference>
<evidence type="ECO:0000256" key="2">
    <source>
        <dbReference type="ARBA" id="ARBA00010168"/>
    </source>
</evidence>
<dbReference type="AlphaFoldDB" id="A0A5A7TD16"/>
<evidence type="ECO:0000313" key="15">
    <source>
        <dbReference type="Proteomes" id="UP000321393"/>
    </source>
</evidence>
<comment type="subunit">
    <text evidence="3">Monomer.</text>
</comment>
<dbReference type="SUPFAM" id="SSF53335">
    <property type="entry name" value="S-adenosyl-L-methionine-dependent methyltransferases"/>
    <property type="match status" value="1"/>
</dbReference>
<feature type="region of interest" description="Disordered" evidence="11">
    <location>
        <begin position="1"/>
        <end position="125"/>
    </location>
</feature>
<dbReference type="Proteomes" id="UP000321947">
    <property type="component" value="Unassembled WGS sequence"/>
</dbReference>
<dbReference type="CDD" id="cd21159">
    <property type="entry name" value="XendoU"/>
    <property type="match status" value="1"/>
</dbReference>
<dbReference type="OrthoDB" id="430326at2759"/>
<dbReference type="Proteomes" id="UP000321393">
    <property type="component" value="Unassembled WGS sequence"/>
</dbReference>
<evidence type="ECO:0000256" key="4">
    <source>
        <dbReference type="ARBA" id="ARBA00022722"/>
    </source>
</evidence>
<reference evidence="15 16" key="1">
    <citation type="submission" date="2019-08" db="EMBL/GenBank/DDBJ databases">
        <title>Draft genome sequences of two oriental melons (Cucumis melo L. var makuwa).</title>
        <authorList>
            <person name="Kwon S.-Y."/>
        </authorList>
    </citation>
    <scope>NUCLEOTIDE SEQUENCE [LARGE SCALE GENOMIC DNA]</scope>
    <source>
        <strain evidence="16">cv. Chang Bougi</strain>
        <strain evidence="15">cv. SW 3</strain>
        <tissue evidence="13">Leaf</tissue>
    </source>
</reference>
<keyword evidence="9" id="KW-0464">Manganese</keyword>
<evidence type="ECO:0000256" key="3">
    <source>
        <dbReference type="ARBA" id="ARBA00011245"/>
    </source>
</evidence>